<evidence type="ECO:0000256" key="6">
    <source>
        <dbReference type="ARBA" id="ARBA00022989"/>
    </source>
</evidence>
<dbReference type="NCBIfam" id="TIGR04178">
    <property type="entry name" value="exo_archaeo"/>
    <property type="match status" value="1"/>
</dbReference>
<evidence type="ECO:0000256" key="8">
    <source>
        <dbReference type="SAM" id="Phobius"/>
    </source>
</evidence>
<dbReference type="GO" id="GO:0005886">
    <property type="term" value="C:plasma membrane"/>
    <property type="evidence" value="ECO:0007669"/>
    <property type="project" value="UniProtKB-SubCell"/>
</dbReference>
<dbReference type="InterPro" id="IPR026392">
    <property type="entry name" value="Exo/Archaeosortase_dom"/>
</dbReference>
<comment type="subcellular location">
    <subcellularLocation>
        <location evidence="1">Cell membrane</location>
        <topology evidence="1">Multi-pass membrane protein</topology>
    </subcellularLocation>
</comment>
<keyword evidence="6 8" id="KW-1133">Transmembrane helix</keyword>
<keyword evidence="7 8" id="KW-0472">Membrane</keyword>
<evidence type="ECO:0000256" key="7">
    <source>
        <dbReference type="ARBA" id="ARBA00023136"/>
    </source>
</evidence>
<feature type="transmembrane region" description="Helical" evidence="8">
    <location>
        <begin position="97"/>
        <end position="120"/>
    </location>
</feature>
<evidence type="ECO:0008006" key="10">
    <source>
        <dbReference type="Google" id="ProtNLM"/>
    </source>
</evidence>
<feature type="transmembrane region" description="Helical" evidence="8">
    <location>
        <begin position="7"/>
        <end position="23"/>
    </location>
</feature>
<dbReference type="EMBL" id="CACVAU010000090">
    <property type="protein sequence ID" value="CAA6827031.1"/>
    <property type="molecule type" value="Genomic_DNA"/>
</dbReference>
<evidence type="ECO:0000313" key="9">
    <source>
        <dbReference type="EMBL" id="CAA6827031.1"/>
    </source>
</evidence>
<keyword evidence="3" id="KW-0645">Protease</keyword>
<keyword evidence="5" id="KW-0378">Hydrolase</keyword>
<sequence>MKNFTWVYLLTIVILFVFFYWEASPLSKHLNNWQINLSAFLSSLTLNENLMEGNRIFISKSLTLVIDKSCNGFIPYFFFLASVLAFPSNIKHKIKWAFIGYIVLSLLNVFRIWFITQFVMQTESNFSFAHDYLGNIFLVMSGLILFVIFIRTR</sequence>
<dbReference type="Pfam" id="PF09721">
    <property type="entry name" value="Exosortase_EpsH"/>
    <property type="match status" value="1"/>
</dbReference>
<feature type="transmembrane region" description="Helical" evidence="8">
    <location>
        <begin position="132"/>
        <end position="150"/>
    </location>
</feature>
<evidence type="ECO:0000256" key="5">
    <source>
        <dbReference type="ARBA" id="ARBA00022801"/>
    </source>
</evidence>
<evidence type="ECO:0000256" key="2">
    <source>
        <dbReference type="ARBA" id="ARBA00022475"/>
    </source>
</evidence>
<dbReference type="GO" id="GO:0006508">
    <property type="term" value="P:proteolysis"/>
    <property type="evidence" value="ECO:0007669"/>
    <property type="project" value="UniProtKB-KW"/>
</dbReference>
<dbReference type="InterPro" id="IPR019127">
    <property type="entry name" value="Exosortase"/>
</dbReference>
<gene>
    <name evidence="9" type="ORF">HELGO_WM8789</name>
</gene>
<dbReference type="GO" id="GO:0008233">
    <property type="term" value="F:peptidase activity"/>
    <property type="evidence" value="ECO:0007669"/>
    <property type="project" value="UniProtKB-KW"/>
</dbReference>
<dbReference type="AlphaFoldDB" id="A0A6S6TWV1"/>
<protein>
    <recommendedName>
        <fullName evidence="10">Exosortase/archaeosortase family protein</fullName>
    </recommendedName>
</protein>
<feature type="transmembrane region" description="Helical" evidence="8">
    <location>
        <begin position="73"/>
        <end position="90"/>
    </location>
</feature>
<evidence type="ECO:0000256" key="3">
    <source>
        <dbReference type="ARBA" id="ARBA00022670"/>
    </source>
</evidence>
<accession>A0A6S6TWV1</accession>
<name>A0A6S6TWV1_9BACT</name>
<proteinExistence type="predicted"/>
<keyword evidence="2" id="KW-1003">Cell membrane</keyword>
<reference evidence="9" key="1">
    <citation type="submission" date="2020-01" db="EMBL/GenBank/DDBJ databases">
        <authorList>
            <person name="Meier V. D."/>
            <person name="Meier V D."/>
        </authorList>
    </citation>
    <scope>NUCLEOTIDE SEQUENCE</scope>
    <source>
        <strain evidence="9">HLG_WM_MAG_05</strain>
    </source>
</reference>
<evidence type="ECO:0000256" key="1">
    <source>
        <dbReference type="ARBA" id="ARBA00004651"/>
    </source>
</evidence>
<evidence type="ECO:0000256" key="4">
    <source>
        <dbReference type="ARBA" id="ARBA00022692"/>
    </source>
</evidence>
<organism evidence="9">
    <name type="scientific">uncultured Sulfurovum sp</name>
    <dbReference type="NCBI Taxonomy" id="269237"/>
    <lineage>
        <taxon>Bacteria</taxon>
        <taxon>Pseudomonadati</taxon>
        <taxon>Campylobacterota</taxon>
        <taxon>Epsilonproteobacteria</taxon>
        <taxon>Campylobacterales</taxon>
        <taxon>Sulfurovaceae</taxon>
        <taxon>Sulfurovum</taxon>
        <taxon>environmental samples</taxon>
    </lineage>
</organism>
<keyword evidence="4 8" id="KW-0812">Transmembrane</keyword>